<comment type="caution">
    <text evidence="1">The sequence shown here is derived from an EMBL/GenBank/DDBJ whole genome shotgun (WGS) entry which is preliminary data.</text>
</comment>
<proteinExistence type="predicted"/>
<gene>
    <name evidence="1" type="ORF">DXC63_09835</name>
</gene>
<protein>
    <submittedName>
        <fullName evidence="1">Uncharacterized protein</fullName>
    </submittedName>
</protein>
<dbReference type="RefSeq" id="WP_117712556.1">
    <property type="nucleotide sequence ID" value="NZ_QSSF01000001.1"/>
</dbReference>
<accession>A0A3E4S4C9</accession>
<name>A0A3E4S4C9_BIFLN</name>
<dbReference type="AlphaFoldDB" id="A0A3E4S4C9"/>
<evidence type="ECO:0000313" key="2">
    <source>
        <dbReference type="Proteomes" id="UP000261288"/>
    </source>
</evidence>
<evidence type="ECO:0000313" key="1">
    <source>
        <dbReference type="EMBL" id="RGL46451.1"/>
    </source>
</evidence>
<organism evidence="1 2">
    <name type="scientific">Bifidobacterium longum</name>
    <dbReference type="NCBI Taxonomy" id="216816"/>
    <lineage>
        <taxon>Bacteria</taxon>
        <taxon>Bacillati</taxon>
        <taxon>Actinomycetota</taxon>
        <taxon>Actinomycetes</taxon>
        <taxon>Bifidobacteriales</taxon>
        <taxon>Bifidobacteriaceae</taxon>
        <taxon>Bifidobacterium</taxon>
    </lineage>
</organism>
<dbReference type="Proteomes" id="UP000261288">
    <property type="component" value="Unassembled WGS sequence"/>
</dbReference>
<dbReference type="EMBL" id="QSRZ01000010">
    <property type="protein sequence ID" value="RGL46451.1"/>
    <property type="molecule type" value="Genomic_DNA"/>
</dbReference>
<sequence length="81" mass="9491">MSDMRSFIKVSHERFTLILRKGMLPFHWIAESHVFPDKGYVTSVRERANYGAVWALSSSGALDQVMLSIWEDIEWLDERMD</sequence>
<reference evidence="1 2" key="1">
    <citation type="submission" date="2018-08" db="EMBL/GenBank/DDBJ databases">
        <title>A genome reference for cultivated species of the human gut microbiota.</title>
        <authorList>
            <person name="Zou Y."/>
            <person name="Xue W."/>
            <person name="Luo G."/>
        </authorList>
    </citation>
    <scope>NUCLEOTIDE SEQUENCE [LARGE SCALE GENOMIC DNA]</scope>
    <source>
        <strain evidence="1 2">TF06-45A</strain>
    </source>
</reference>